<feature type="transmembrane region" description="Helical" evidence="3">
    <location>
        <begin position="12"/>
        <end position="32"/>
    </location>
</feature>
<dbReference type="InterPro" id="IPR002591">
    <property type="entry name" value="Phosphodiest/P_Trfase"/>
</dbReference>
<keyword evidence="3" id="KW-1133">Transmembrane helix</keyword>
<evidence type="ECO:0000256" key="1">
    <source>
        <dbReference type="ARBA" id="ARBA00022801"/>
    </source>
</evidence>
<keyword evidence="1" id="KW-0378">Hydrolase</keyword>
<dbReference type="GO" id="GO:0016787">
    <property type="term" value="F:hydrolase activity"/>
    <property type="evidence" value="ECO:0007669"/>
    <property type="project" value="UniProtKB-KW"/>
</dbReference>
<organism evidence="4 5">
    <name type="scientific">Pristionchus entomophagus</name>
    <dbReference type="NCBI Taxonomy" id="358040"/>
    <lineage>
        <taxon>Eukaryota</taxon>
        <taxon>Metazoa</taxon>
        <taxon>Ecdysozoa</taxon>
        <taxon>Nematoda</taxon>
        <taxon>Chromadorea</taxon>
        <taxon>Rhabditida</taxon>
        <taxon>Rhabditina</taxon>
        <taxon>Diplogasteromorpha</taxon>
        <taxon>Diplogasteroidea</taxon>
        <taxon>Neodiplogasteridae</taxon>
        <taxon>Pristionchus</taxon>
    </lineage>
</organism>
<dbReference type="Gene3D" id="3.30.1360.180">
    <property type="match status" value="1"/>
</dbReference>
<dbReference type="GO" id="GO:0055120">
    <property type="term" value="C:striated muscle dense body"/>
    <property type="evidence" value="ECO:0007669"/>
    <property type="project" value="TreeGrafter"/>
</dbReference>
<dbReference type="Gene3D" id="3.40.570.10">
    <property type="entry name" value="Extracellular Endonuclease, subunit A"/>
    <property type="match status" value="1"/>
</dbReference>
<dbReference type="InterPro" id="IPR017850">
    <property type="entry name" value="Alkaline_phosphatase_core_sf"/>
</dbReference>
<dbReference type="SUPFAM" id="SSF53649">
    <property type="entry name" value="Alkaline phosphatase-like"/>
    <property type="match status" value="1"/>
</dbReference>
<keyword evidence="2" id="KW-0325">Glycoprotein</keyword>
<proteinExistence type="predicted"/>
<comment type="caution">
    <text evidence="4">The sequence shown here is derived from an EMBL/GenBank/DDBJ whole genome shotgun (WGS) entry which is preliminary data.</text>
</comment>
<protein>
    <submittedName>
        <fullName evidence="4">Uncharacterized protein</fullName>
    </submittedName>
</protein>
<dbReference type="GO" id="GO:0031674">
    <property type="term" value="C:I band"/>
    <property type="evidence" value="ECO:0007669"/>
    <property type="project" value="TreeGrafter"/>
</dbReference>
<evidence type="ECO:0000256" key="3">
    <source>
        <dbReference type="SAM" id="Phobius"/>
    </source>
</evidence>
<dbReference type="GO" id="GO:0016529">
    <property type="term" value="C:sarcoplasmic reticulum"/>
    <property type="evidence" value="ECO:0007669"/>
    <property type="project" value="TreeGrafter"/>
</dbReference>
<dbReference type="CDD" id="cd16018">
    <property type="entry name" value="Enpp"/>
    <property type="match status" value="1"/>
</dbReference>
<evidence type="ECO:0000313" key="5">
    <source>
        <dbReference type="Proteomes" id="UP001432027"/>
    </source>
</evidence>
<dbReference type="PANTHER" id="PTHR10151">
    <property type="entry name" value="ECTONUCLEOTIDE PYROPHOSPHATASE/PHOSPHODIESTERASE"/>
    <property type="match status" value="1"/>
</dbReference>
<dbReference type="Gene3D" id="3.40.720.10">
    <property type="entry name" value="Alkaline Phosphatase, subunit A"/>
    <property type="match status" value="1"/>
</dbReference>
<feature type="non-terminal residue" evidence="4">
    <location>
        <position position="1"/>
    </location>
</feature>
<reference evidence="4" key="1">
    <citation type="submission" date="2023-10" db="EMBL/GenBank/DDBJ databases">
        <title>Genome assembly of Pristionchus species.</title>
        <authorList>
            <person name="Yoshida K."/>
            <person name="Sommer R.J."/>
        </authorList>
    </citation>
    <scope>NUCLEOTIDE SEQUENCE</scope>
    <source>
        <strain evidence="4">RS0144</strain>
    </source>
</reference>
<keyword evidence="3" id="KW-0472">Membrane</keyword>
<evidence type="ECO:0000256" key="2">
    <source>
        <dbReference type="ARBA" id="ARBA00023180"/>
    </source>
</evidence>
<keyword evidence="3" id="KW-0812">Transmembrane</keyword>
<dbReference type="InterPro" id="IPR044929">
    <property type="entry name" value="DNA/RNA_non-sp_Endonuclease_sf"/>
</dbReference>
<sequence length="684" mass="77216">SSSSSFSLLNILLGLITLMALIVSLIFIVLFISSNNAKKEVENELERLKNNEPMSCAWMAQCKRKRSGAPPLLVISMDGFANRYINRLSTPTIKKLGECGGHAEFMYPSFPSKTFPNHYSIATGLYPGAHGIIDNSFYTPKGIKYNSENGSFYRGEPIWNTVVKNGKKSKTFMWLGSYDKIQGVEATFHQTGYNKNVEFIKKIDNVTDWLISDDPPALSMLYLEEPDWIGHAHGPDSDKTREKTSNMDGFISYILRKFSEAGVLGCTNIIILSDHGMRNISRRQNLQSIDPEYSKVLTSIANNILFYGHISTESLKCNHGSDYRVYRSKEEVPLRFHYGHENIGFPYVLGNPGVMFDRNESEFAAAIKKNNHGNHGWDNMDTDMQTIFYAVGPSIRSNITLAPFQNIQLYNLFADLMNIPAVPNNGTTGLLDDLLVKPPNRKNEFEKYNVKSCEKVSFESCDGSNQMISLYKTTGYLHSKEESVCSIHTGRLSLLYSRRFNRTVGMEIFVKKRGSYQGEVVTRMNNQLIGDYCGEGRAKSLITNLVPESSLKLTWANFTSLSLVEKAIDKLAMKKNTRIQIGFVYESDGSIKSMFVSGFWCDGDGWRKEGDYCKKEGDTKTESYAIPAPAIDNFNCLDDETLLFDYRTSITDIENETGLSLLPKSMPLSMRRRISLFLLTEIFV</sequence>
<accession>A0AAV5SAQ0</accession>
<evidence type="ECO:0000313" key="4">
    <source>
        <dbReference type="EMBL" id="GMS79865.1"/>
    </source>
</evidence>
<dbReference type="Pfam" id="PF01663">
    <property type="entry name" value="Phosphodiest"/>
    <property type="match status" value="1"/>
</dbReference>
<dbReference type="PANTHER" id="PTHR10151:SF114">
    <property type="entry name" value="ECTONUCLEOTIDE PYROPHOSPHATASE_PHOSPHODIESTERASE C27A7.3"/>
    <property type="match status" value="1"/>
</dbReference>
<dbReference type="AlphaFoldDB" id="A0AAV5SAQ0"/>
<gene>
    <name evidence="4" type="ORF">PENTCL1PPCAC_2040</name>
</gene>
<keyword evidence="5" id="KW-1185">Reference proteome</keyword>
<dbReference type="EMBL" id="BTSX01000001">
    <property type="protein sequence ID" value="GMS79865.1"/>
    <property type="molecule type" value="Genomic_DNA"/>
</dbReference>
<dbReference type="Proteomes" id="UP001432027">
    <property type="component" value="Unassembled WGS sequence"/>
</dbReference>
<name>A0AAV5SAQ0_9BILA</name>